<reference evidence="1 2" key="1">
    <citation type="submission" date="2013-04" db="EMBL/GenBank/DDBJ databases">
        <title>Oceanicola sp. 22II1-22F33 Genome Sequencing.</title>
        <authorList>
            <person name="Lai Q."/>
            <person name="Li G."/>
            <person name="Shao Z."/>
        </authorList>
    </citation>
    <scope>NUCLEOTIDE SEQUENCE [LARGE SCALE GENOMIC DNA]</scope>
    <source>
        <strain evidence="1 2">22II1-22F33</strain>
    </source>
</reference>
<name>A0A225NMU4_9RHOB</name>
<dbReference type="Proteomes" id="UP000215377">
    <property type="component" value="Unassembled WGS sequence"/>
</dbReference>
<protein>
    <submittedName>
        <fullName evidence="1">Uncharacterized protein</fullName>
    </submittedName>
</protein>
<keyword evidence="2" id="KW-1185">Reference proteome</keyword>
<evidence type="ECO:0000313" key="1">
    <source>
        <dbReference type="EMBL" id="OWU73489.1"/>
    </source>
</evidence>
<proteinExistence type="predicted"/>
<evidence type="ECO:0000313" key="2">
    <source>
        <dbReference type="Proteomes" id="UP000215377"/>
    </source>
</evidence>
<dbReference type="AlphaFoldDB" id="A0A225NMU4"/>
<organism evidence="1 2">
    <name type="scientific">Marinibacterium profundimaris</name>
    <dbReference type="NCBI Taxonomy" id="1679460"/>
    <lineage>
        <taxon>Bacteria</taxon>
        <taxon>Pseudomonadati</taxon>
        <taxon>Pseudomonadota</taxon>
        <taxon>Alphaproteobacteria</taxon>
        <taxon>Rhodobacterales</taxon>
        <taxon>Paracoccaceae</taxon>
        <taxon>Marinibacterium</taxon>
    </lineage>
</organism>
<dbReference type="EMBL" id="AQQR01000004">
    <property type="protein sequence ID" value="OWU73489.1"/>
    <property type="molecule type" value="Genomic_DNA"/>
</dbReference>
<sequence>MVDLDRESAAEMLAAMVSPEVSALDQLFAFEDLMCAGQPGLRELALRTASLSENPVIRGQVLIRSIFETEILTIRLDQPEEPTETQAERLASDPMISLPVRYRDPAQGCMSFVDRGICDASSLATVFGTTLDISISSGSPKLVGSFAYEHGDRLNGQVTLDGATYPAWIALY</sequence>
<comment type="caution">
    <text evidence="1">The sequence shown here is derived from an EMBL/GenBank/DDBJ whole genome shotgun (WGS) entry which is preliminary data.</text>
</comment>
<gene>
    <name evidence="1" type="ORF">ATO3_12560</name>
</gene>
<accession>A0A225NMU4</accession>